<dbReference type="CDD" id="cd04301">
    <property type="entry name" value="NAT_SF"/>
    <property type="match status" value="1"/>
</dbReference>
<dbReference type="PROSITE" id="PS51186">
    <property type="entry name" value="GNAT"/>
    <property type="match status" value="1"/>
</dbReference>
<dbReference type="InterPro" id="IPR050832">
    <property type="entry name" value="Bact_Acetyltransf"/>
</dbReference>
<reference evidence="4" key="1">
    <citation type="journal article" date="2011" name="J. Bacteriol.">
        <title>Annotated genome sequence of Lactobacillus pentosus MP-10, which has probiotic potential, from naturally fermented Alorena green table olives.</title>
        <authorList>
            <person name="Abriouel H."/>
            <person name="Benomar N."/>
            <person name="Perez Pulido R."/>
            <person name="Canamero M.M."/>
            <person name="Galvez A."/>
        </authorList>
    </citation>
    <scope>NUCLEOTIDE SEQUENCE</scope>
    <source>
        <strain evidence="4">MP-10</strain>
    </source>
</reference>
<gene>
    <name evidence="4" type="ORF">LPE_02812</name>
</gene>
<dbReference type="EMBL" id="FR871825">
    <property type="protein sequence ID" value="CCB83760.1"/>
    <property type="molecule type" value="Genomic_DNA"/>
</dbReference>
<dbReference type="GO" id="GO:0016747">
    <property type="term" value="F:acyltransferase activity, transferring groups other than amino-acyl groups"/>
    <property type="evidence" value="ECO:0007669"/>
    <property type="project" value="InterPro"/>
</dbReference>
<protein>
    <submittedName>
        <fullName evidence="4">Putative acetyltransferase</fullName>
    </submittedName>
</protein>
<sequence length="206" mass="22199">MTLASRFARVKKTSGSVVLMEIRIATPQDAAQIAPLIAMIYRDMEMPVLKRVSDADLNAMLTTLYLQPANLDGLAQTFVAVIDDQVVGVAFGHLAQNEVAVNDLLRQTSGQHAGFEAPLELGGETRPGEWYLSMLAVDPEAQGHGVGSALLDALPQLVGELGAHKLSLNVDDGNPRAAKLYHRYGFTADGQLMIGTHPYQHLVKSL</sequence>
<keyword evidence="2" id="KW-0012">Acyltransferase</keyword>
<evidence type="ECO:0000313" key="4">
    <source>
        <dbReference type="EMBL" id="CCB83760.1"/>
    </source>
</evidence>
<keyword evidence="1 4" id="KW-0808">Transferase</keyword>
<evidence type="ECO:0000259" key="3">
    <source>
        <dbReference type="PROSITE" id="PS51186"/>
    </source>
</evidence>
<organism evidence="4">
    <name type="scientific">Lactiplantibacillus pentosus MP-10</name>
    <dbReference type="NCBI Taxonomy" id="1028490"/>
    <lineage>
        <taxon>Bacteria</taxon>
        <taxon>Bacillati</taxon>
        <taxon>Bacillota</taxon>
        <taxon>Bacilli</taxon>
        <taxon>Lactobacillales</taxon>
        <taxon>Lactobacillaceae</taxon>
        <taxon>Lactiplantibacillus</taxon>
    </lineage>
</organism>
<name>F6IYK5_LACPE</name>
<evidence type="ECO:0000256" key="1">
    <source>
        <dbReference type="ARBA" id="ARBA00022679"/>
    </source>
</evidence>
<accession>F6IYK5</accession>
<evidence type="ECO:0000256" key="2">
    <source>
        <dbReference type="ARBA" id="ARBA00023315"/>
    </source>
</evidence>
<dbReference type="Pfam" id="PF00583">
    <property type="entry name" value="Acetyltransf_1"/>
    <property type="match status" value="1"/>
</dbReference>
<dbReference type="InterPro" id="IPR016181">
    <property type="entry name" value="Acyl_CoA_acyltransferase"/>
</dbReference>
<dbReference type="AlphaFoldDB" id="F6IYK5"/>
<dbReference type="Gene3D" id="3.40.630.30">
    <property type="match status" value="1"/>
</dbReference>
<proteinExistence type="predicted"/>
<feature type="domain" description="N-acetyltransferase" evidence="3">
    <location>
        <begin position="20"/>
        <end position="206"/>
    </location>
</feature>
<dbReference type="PANTHER" id="PTHR43877">
    <property type="entry name" value="AMINOALKYLPHOSPHONATE N-ACETYLTRANSFERASE-RELATED-RELATED"/>
    <property type="match status" value="1"/>
</dbReference>
<dbReference type="InterPro" id="IPR000182">
    <property type="entry name" value="GNAT_dom"/>
</dbReference>
<dbReference type="SUPFAM" id="SSF55729">
    <property type="entry name" value="Acyl-CoA N-acyltransferases (Nat)"/>
    <property type="match status" value="1"/>
</dbReference>